<dbReference type="STRING" id="1442371.A0A0D2KWE8"/>
<protein>
    <recommendedName>
        <fullName evidence="1">Stress-response A/B barrel domain-containing protein</fullName>
    </recommendedName>
</protein>
<dbReference type="AlphaFoldDB" id="A0A0D2KWE8"/>
<keyword evidence="3" id="KW-1185">Reference proteome</keyword>
<accession>A0A0D2KWE8</accession>
<dbReference type="Pfam" id="PF07876">
    <property type="entry name" value="Dabb"/>
    <property type="match status" value="1"/>
</dbReference>
<reference evidence="2 3" key="1">
    <citation type="submission" date="2015-01" db="EMBL/GenBank/DDBJ databases">
        <title>The Genome Sequence of Fonsecaea multimorphosa CBS 102226.</title>
        <authorList>
            <consortium name="The Broad Institute Genomics Platform"/>
            <person name="Cuomo C."/>
            <person name="de Hoog S."/>
            <person name="Gorbushina A."/>
            <person name="Stielow B."/>
            <person name="Teixiera M."/>
            <person name="Abouelleil A."/>
            <person name="Chapman S.B."/>
            <person name="Priest M."/>
            <person name="Young S.K."/>
            <person name="Wortman J."/>
            <person name="Nusbaum C."/>
            <person name="Birren B."/>
        </authorList>
    </citation>
    <scope>NUCLEOTIDE SEQUENCE [LARGE SCALE GENOMIC DNA]</scope>
    <source>
        <strain evidence="2 3">CBS 102226</strain>
    </source>
</reference>
<dbReference type="Gene3D" id="3.30.70.100">
    <property type="match status" value="1"/>
</dbReference>
<feature type="domain" description="Stress-response A/B barrel" evidence="1">
    <location>
        <begin position="3"/>
        <end position="81"/>
    </location>
</feature>
<dbReference type="VEuPathDB" id="FungiDB:Z520_02671"/>
<dbReference type="InterPro" id="IPR013097">
    <property type="entry name" value="Dabb"/>
</dbReference>
<dbReference type="OrthoDB" id="42919at2759"/>
<evidence type="ECO:0000259" key="1">
    <source>
        <dbReference type="PROSITE" id="PS51502"/>
    </source>
</evidence>
<evidence type="ECO:0000313" key="2">
    <source>
        <dbReference type="EMBL" id="KIY01119.1"/>
    </source>
</evidence>
<dbReference type="Proteomes" id="UP000053411">
    <property type="component" value="Unassembled WGS sequence"/>
</dbReference>
<dbReference type="RefSeq" id="XP_016635241.1">
    <property type="nucleotide sequence ID" value="XM_016773184.1"/>
</dbReference>
<dbReference type="InterPro" id="IPR011008">
    <property type="entry name" value="Dimeric_a/b-barrel"/>
</dbReference>
<dbReference type="SUPFAM" id="SSF54909">
    <property type="entry name" value="Dimeric alpha+beta barrel"/>
    <property type="match status" value="1"/>
</dbReference>
<evidence type="ECO:0000313" key="3">
    <source>
        <dbReference type="Proteomes" id="UP000053411"/>
    </source>
</evidence>
<gene>
    <name evidence="2" type="ORF">Z520_02671</name>
</gene>
<dbReference type="SMART" id="SM00886">
    <property type="entry name" value="Dabb"/>
    <property type="match status" value="1"/>
</dbReference>
<dbReference type="PROSITE" id="PS51502">
    <property type="entry name" value="S_R_A_B_BARREL"/>
    <property type="match status" value="1"/>
</dbReference>
<proteinExistence type="predicted"/>
<dbReference type="GeneID" id="27708417"/>
<name>A0A0D2KWE8_9EURO</name>
<organism evidence="2 3">
    <name type="scientific">Fonsecaea multimorphosa CBS 102226</name>
    <dbReference type="NCBI Taxonomy" id="1442371"/>
    <lineage>
        <taxon>Eukaryota</taxon>
        <taxon>Fungi</taxon>
        <taxon>Dikarya</taxon>
        <taxon>Ascomycota</taxon>
        <taxon>Pezizomycotina</taxon>
        <taxon>Eurotiomycetes</taxon>
        <taxon>Chaetothyriomycetidae</taxon>
        <taxon>Chaetothyriales</taxon>
        <taxon>Herpotrichiellaceae</taxon>
        <taxon>Fonsecaea</taxon>
    </lineage>
</organism>
<sequence length="81" mass="9064">MGVYHIVLFRLKPVYDKTLFNYWKEQVHGLVGIVPGLRYVDVGAPLPATAEKAKGFDVSLVAVLDKEEDALVYAEHPAHEK</sequence>
<dbReference type="EMBL" id="KN848065">
    <property type="protein sequence ID" value="KIY01119.1"/>
    <property type="molecule type" value="Genomic_DNA"/>
</dbReference>